<evidence type="ECO:0000256" key="1">
    <source>
        <dbReference type="SAM" id="SignalP"/>
    </source>
</evidence>
<dbReference type="InterPro" id="IPR038607">
    <property type="entry name" value="PhoD-like_sf"/>
</dbReference>
<feature type="signal peptide" evidence="1">
    <location>
        <begin position="1"/>
        <end position="31"/>
    </location>
</feature>
<dbReference type="CDD" id="cd07389">
    <property type="entry name" value="MPP_PhoD"/>
    <property type="match status" value="1"/>
</dbReference>
<dbReference type="InterPro" id="IPR052900">
    <property type="entry name" value="Phospholipid_Metab_Enz"/>
</dbReference>
<dbReference type="EMBL" id="JAVDQF010000001">
    <property type="protein sequence ID" value="MDR6270531.1"/>
    <property type="molecule type" value="Genomic_DNA"/>
</dbReference>
<feature type="chain" id="PRO_5046117371" evidence="1">
    <location>
        <begin position="32"/>
        <end position="541"/>
    </location>
</feature>
<feature type="domain" description="PhoD-like phosphatase metallophosphatase" evidence="2">
    <location>
        <begin position="170"/>
        <end position="516"/>
    </location>
</feature>
<dbReference type="EC" id="3.1.3.1" evidence="3"/>
<protein>
    <submittedName>
        <fullName evidence="3">Alkaline phosphatase D</fullName>
        <ecNumber evidence="3">3.1.3.1</ecNumber>
    </submittedName>
</protein>
<dbReference type="GO" id="GO:0004035">
    <property type="term" value="F:alkaline phosphatase activity"/>
    <property type="evidence" value="ECO:0007669"/>
    <property type="project" value="UniProtKB-EC"/>
</dbReference>
<organism evidence="3 4">
    <name type="scientific">Arthrobacter russicus</name>
    <dbReference type="NCBI Taxonomy" id="172040"/>
    <lineage>
        <taxon>Bacteria</taxon>
        <taxon>Bacillati</taxon>
        <taxon>Actinomycetota</taxon>
        <taxon>Actinomycetes</taxon>
        <taxon>Micrococcales</taxon>
        <taxon>Micrococcaceae</taxon>
        <taxon>Arthrobacter</taxon>
    </lineage>
</organism>
<comment type="caution">
    <text evidence="3">The sequence shown here is derived from an EMBL/GenBank/DDBJ whole genome shotgun (WGS) entry which is preliminary data.</text>
</comment>
<reference evidence="3 4" key="1">
    <citation type="submission" date="2023-07" db="EMBL/GenBank/DDBJ databases">
        <title>Sequencing the genomes of 1000 actinobacteria strains.</title>
        <authorList>
            <person name="Klenk H.-P."/>
        </authorList>
    </citation>
    <scope>NUCLEOTIDE SEQUENCE [LARGE SCALE GENOMIC DNA]</scope>
    <source>
        <strain evidence="3 4">DSM 14555</strain>
    </source>
</reference>
<dbReference type="PANTHER" id="PTHR43606:SF1">
    <property type="entry name" value="PHOD-LIKE PHOSPHATASE METALLOPHOSPHATASE DOMAIN-CONTAINING PROTEIN"/>
    <property type="match status" value="1"/>
</dbReference>
<sequence>MEYRSGLTRRHALQGVFGVAGALIPASAASAAYPPAPLLRQRLTLPSGLAIGEVDSTSAILWARASGAGKMLATLTELDRDGVPMTGRFAHKRVVRGRWNTMQAATADSDFTAKLWLSALKPGTEYRVELQFEDEAGQLSELETGSFGTPERFAFPGRRRPQSFVWSGDSTGQGWGINPELGGMRGYQAMLDAEPDFFIHSGDSIYADNPIQAEVAEPDGRLWRNLVTEEVSKVAETLAEFRGRHRYNQLDHNLRALYAKVPVLAQWDDHETHNNWYPGQILDDDRYTERRVDVLAARARQAWQENVPIGDASLAWRPGGFSPQRIYRKLSRGPALDVFALDMRTFKSPNTDGKEPYETQIFGPEQTDWLIREVSSSRATWKVICNDLPLGLVVPDGKNQESLSNGDHGKPLGKELELARVLQAFKRNKVRNVVWLTADVHYTAAHHYAPERAAFTDFDPFWEFVSGPISAGTFGPNVLDGTFGPKAVFVKTAEYPNQSPRQGDAHFFGEVKFDANDVLTVNLRDINGTTLFTQELQPALR</sequence>
<dbReference type="InterPro" id="IPR029052">
    <property type="entry name" value="Metallo-depent_PP-like"/>
</dbReference>
<accession>A0ABU1JGN1</accession>
<dbReference type="Proteomes" id="UP001185069">
    <property type="component" value="Unassembled WGS sequence"/>
</dbReference>
<evidence type="ECO:0000313" key="4">
    <source>
        <dbReference type="Proteomes" id="UP001185069"/>
    </source>
</evidence>
<dbReference type="InterPro" id="IPR018946">
    <property type="entry name" value="PhoD-like_MPP"/>
</dbReference>
<dbReference type="InterPro" id="IPR006311">
    <property type="entry name" value="TAT_signal"/>
</dbReference>
<keyword evidence="1" id="KW-0732">Signal</keyword>
<evidence type="ECO:0000259" key="2">
    <source>
        <dbReference type="Pfam" id="PF09423"/>
    </source>
</evidence>
<dbReference type="PANTHER" id="PTHR43606">
    <property type="entry name" value="PHOSPHATASE, PUTATIVE (AFU_ORTHOLOGUE AFUA_6G08710)-RELATED"/>
    <property type="match status" value="1"/>
</dbReference>
<proteinExistence type="predicted"/>
<gene>
    <name evidence="3" type="ORF">JOE69_002769</name>
</gene>
<dbReference type="Pfam" id="PF09423">
    <property type="entry name" value="PhoD"/>
    <property type="match status" value="1"/>
</dbReference>
<evidence type="ECO:0000313" key="3">
    <source>
        <dbReference type="EMBL" id="MDR6270531.1"/>
    </source>
</evidence>
<dbReference type="PROSITE" id="PS51318">
    <property type="entry name" value="TAT"/>
    <property type="match status" value="1"/>
</dbReference>
<keyword evidence="4" id="KW-1185">Reference proteome</keyword>
<name>A0ABU1JGN1_9MICC</name>
<keyword evidence="3" id="KW-0378">Hydrolase</keyword>
<dbReference type="Gene3D" id="3.60.21.70">
    <property type="entry name" value="PhoD-like phosphatase"/>
    <property type="match status" value="1"/>
</dbReference>
<dbReference type="Gene3D" id="2.60.40.380">
    <property type="entry name" value="Purple acid phosphatase-like, N-terminal"/>
    <property type="match status" value="1"/>
</dbReference>
<dbReference type="SUPFAM" id="SSF56300">
    <property type="entry name" value="Metallo-dependent phosphatases"/>
    <property type="match status" value="1"/>
</dbReference>
<dbReference type="RefSeq" id="WP_309799672.1">
    <property type="nucleotide sequence ID" value="NZ_BAAAHY010000007.1"/>
</dbReference>